<dbReference type="AlphaFoldDB" id="A0A1U9NLB8"/>
<dbReference type="RefSeq" id="WP_146661995.1">
    <property type="nucleotide sequence ID" value="NZ_CP019791.1"/>
</dbReference>
<reference evidence="4" key="1">
    <citation type="submission" date="2017-02" db="EMBL/GenBank/DDBJ databases">
        <title>Comparative genomics and description of representatives of a novel lineage of planctomycetes thriving in anoxic sediments.</title>
        <authorList>
            <person name="Spring S."/>
            <person name="Bunk B."/>
            <person name="Sproer C."/>
        </authorList>
    </citation>
    <scope>NUCLEOTIDE SEQUENCE [LARGE SCALE GENOMIC DNA]</scope>
    <source>
        <strain evidence="4">ST-NAGAB-D1</strain>
    </source>
</reference>
<dbReference type="Pfam" id="PF01935">
    <property type="entry name" value="DUF87"/>
    <property type="match status" value="1"/>
</dbReference>
<gene>
    <name evidence="3" type="ORF">STSP2_01905</name>
</gene>
<keyword evidence="4" id="KW-1185">Reference proteome</keyword>
<dbReference type="InterPro" id="IPR002789">
    <property type="entry name" value="HerA_central"/>
</dbReference>
<organism evidence="3 4">
    <name type="scientific">Anaerohalosphaera lusitana</name>
    <dbReference type="NCBI Taxonomy" id="1936003"/>
    <lineage>
        <taxon>Bacteria</taxon>
        <taxon>Pseudomonadati</taxon>
        <taxon>Planctomycetota</taxon>
        <taxon>Phycisphaerae</taxon>
        <taxon>Sedimentisphaerales</taxon>
        <taxon>Anaerohalosphaeraceae</taxon>
        <taxon>Anaerohalosphaera</taxon>
    </lineage>
</organism>
<name>A0A1U9NLB8_9BACT</name>
<feature type="compositionally biased region" description="Basic and acidic residues" evidence="1">
    <location>
        <begin position="483"/>
        <end position="492"/>
    </location>
</feature>
<feature type="domain" description="Helicase HerA central" evidence="2">
    <location>
        <begin position="66"/>
        <end position="151"/>
    </location>
</feature>
<evidence type="ECO:0000256" key="1">
    <source>
        <dbReference type="SAM" id="MobiDB-lite"/>
    </source>
</evidence>
<protein>
    <submittedName>
        <fullName evidence="3">Conjugal transfer ATP-binding protein TraC</fullName>
    </submittedName>
</protein>
<dbReference type="Gene3D" id="3.40.50.300">
    <property type="entry name" value="P-loop containing nucleotide triphosphate hydrolases"/>
    <property type="match status" value="2"/>
</dbReference>
<dbReference type="EMBL" id="CP019791">
    <property type="protein sequence ID" value="AQT68733.1"/>
    <property type="molecule type" value="Genomic_DNA"/>
</dbReference>
<dbReference type="InterPro" id="IPR027417">
    <property type="entry name" value="P-loop_NTPase"/>
</dbReference>
<keyword evidence="3" id="KW-0547">Nucleotide-binding</keyword>
<dbReference type="PANTHER" id="PTHR30121:SF6">
    <property type="entry name" value="SLR6007 PROTEIN"/>
    <property type="match status" value="1"/>
</dbReference>
<dbReference type="GO" id="GO:0005524">
    <property type="term" value="F:ATP binding"/>
    <property type="evidence" value="ECO:0007669"/>
    <property type="project" value="UniProtKB-KW"/>
</dbReference>
<evidence type="ECO:0000313" key="3">
    <source>
        <dbReference type="EMBL" id="AQT68733.1"/>
    </source>
</evidence>
<dbReference type="KEGG" id="alus:STSP2_01905"/>
<evidence type="ECO:0000259" key="2">
    <source>
        <dbReference type="Pfam" id="PF01935"/>
    </source>
</evidence>
<dbReference type="InterPro" id="IPR051162">
    <property type="entry name" value="T4SS_component"/>
</dbReference>
<evidence type="ECO:0000313" key="4">
    <source>
        <dbReference type="Proteomes" id="UP000189674"/>
    </source>
</evidence>
<feature type="region of interest" description="Disordered" evidence="1">
    <location>
        <begin position="479"/>
        <end position="503"/>
    </location>
</feature>
<dbReference type="Proteomes" id="UP000189674">
    <property type="component" value="Chromosome"/>
</dbReference>
<dbReference type="PANTHER" id="PTHR30121">
    <property type="entry name" value="UNCHARACTERIZED PROTEIN YJGR-RELATED"/>
    <property type="match status" value="1"/>
</dbReference>
<dbReference type="SUPFAM" id="SSF52540">
    <property type="entry name" value="P-loop containing nucleoside triphosphate hydrolases"/>
    <property type="match status" value="1"/>
</dbReference>
<accession>A0A1U9NLB8</accession>
<keyword evidence="3" id="KW-0067">ATP-binding</keyword>
<dbReference type="STRING" id="1936003.STSP2_01905"/>
<sequence>MRLKPILGKKIDSLWKAYLLSEGRDEKADILQTLEILAEKHLGSSIDNSSDPFPPPDKGSVAAGDIELGTIRYAGRDISPLKLKSDRLKEHLLVAGRSGSGKTNLTFVLVDSVIRSGIKVLALDWKRGYRDLKQVHPDLKVYTVGRDISPFRFNPLIPPPGCEPNIWIKLIVDVIADAYLGGEGVISLLVSGLEHLYNEFGVYEGIGPRWPTIKDLLGWLKNAKLKGRAAQWQASAQRILMAMTYGEFGRVVETQDNSDILKLLDENCVLEMDGLSANTDKVMFSEALALYVYRHRLAQGPRDKLTNLLVIEEAHNLLHAKQAGSRESVLENSIRMVRQYGLGYVFVDQSASLLSKVAFANSYATIALSQKLRSDITSLTSAMNLDDDQKSALSQLERGEAIVKIADCSPRPFRVKLPLFEITEGEITDAMLRSDRDGDSARSGQTGGNSAGSGAVSDGPEKEKEVDKILKILDEITASHPPADQEKDKQSHSTEQSHPPSMIMTREMIRFLDDIVQRPLSSTVKRYNRLRFSRRRGNAIKKELTAAGIIDAVSVPTRTGQVVLLQISDNARGLCIREGIFPPRRRESIEHLFWKEKAKEYFADLGYDVSLEHSVTDNGVVDLVAKNHREKIAVEVETGKSDIAANIKKLSDTDFDRLVLVATNASAVDKIDRAIAGCDNPRVPIERLCWLDIS</sequence>
<dbReference type="OrthoDB" id="9758751at2"/>
<proteinExistence type="predicted"/>
<feature type="region of interest" description="Disordered" evidence="1">
    <location>
        <begin position="430"/>
        <end position="464"/>
    </location>
</feature>